<evidence type="ECO:0000313" key="8">
    <source>
        <dbReference type="EMBL" id="WKW10873.1"/>
    </source>
</evidence>
<keyword evidence="5 6" id="KW-0472">Membrane</keyword>
<protein>
    <recommendedName>
        <fullName evidence="6">TVP38/TMEM64 family membrane protein</fullName>
    </recommendedName>
</protein>
<comment type="similarity">
    <text evidence="6">Belongs to the TVP38/TMEM64 family.</text>
</comment>
<dbReference type="Proteomes" id="UP001229955">
    <property type="component" value="Chromosome"/>
</dbReference>
<keyword evidence="4 6" id="KW-1133">Transmembrane helix</keyword>
<evidence type="ECO:0000256" key="4">
    <source>
        <dbReference type="ARBA" id="ARBA00022989"/>
    </source>
</evidence>
<evidence type="ECO:0000313" key="9">
    <source>
        <dbReference type="EMBL" id="WKW13782.1"/>
    </source>
</evidence>
<evidence type="ECO:0000256" key="2">
    <source>
        <dbReference type="ARBA" id="ARBA00022475"/>
    </source>
</evidence>
<keyword evidence="10" id="KW-1185">Reference proteome</keyword>
<evidence type="ECO:0000313" key="10">
    <source>
        <dbReference type="Proteomes" id="UP001229955"/>
    </source>
</evidence>
<reference evidence="9" key="1">
    <citation type="submission" date="2023-07" db="EMBL/GenBank/DDBJ databases">
        <authorList>
            <person name="Haufschild T."/>
            <person name="Kallscheuer N."/>
            <person name="Hammer J."/>
            <person name="Kohn T."/>
            <person name="Kabuu M."/>
            <person name="Jogler M."/>
            <person name="Wohfarth N."/>
            <person name="Heuer A."/>
            <person name="Rohde M."/>
            <person name="van Teeseling M.C.F."/>
            <person name="Jogler C."/>
        </authorList>
    </citation>
    <scope>NUCLEOTIDE SEQUENCE</scope>
    <source>
        <strain evidence="8">Strain 138</strain>
        <strain evidence="9">Strain 318</strain>
    </source>
</reference>
<accession>A0AA49Q3I2</accession>
<organism evidence="9 10">
    <name type="scientific">Pseudogemmatithrix spongiicola</name>
    <dbReference type="NCBI Taxonomy" id="3062599"/>
    <lineage>
        <taxon>Bacteria</taxon>
        <taxon>Pseudomonadati</taxon>
        <taxon>Gemmatimonadota</taxon>
        <taxon>Gemmatimonadia</taxon>
        <taxon>Gemmatimonadales</taxon>
        <taxon>Gemmatimonadaceae</taxon>
        <taxon>Pseudogemmatithrix</taxon>
    </lineage>
</organism>
<dbReference type="GO" id="GO:0005886">
    <property type="term" value="C:plasma membrane"/>
    <property type="evidence" value="ECO:0007669"/>
    <property type="project" value="UniProtKB-SubCell"/>
</dbReference>
<dbReference type="KEGG" id="pspc:Strain318_000105"/>
<evidence type="ECO:0000256" key="5">
    <source>
        <dbReference type="ARBA" id="ARBA00023136"/>
    </source>
</evidence>
<dbReference type="RefSeq" id="WP_367886583.1">
    <property type="nucleotide sequence ID" value="NZ_CP130612.1"/>
</dbReference>
<feature type="transmembrane region" description="Helical" evidence="6">
    <location>
        <begin position="172"/>
        <end position="194"/>
    </location>
</feature>
<dbReference type="PANTHER" id="PTHR12677:SF59">
    <property type="entry name" value="GOLGI APPARATUS MEMBRANE PROTEIN TVP38-RELATED"/>
    <property type="match status" value="1"/>
</dbReference>
<feature type="transmembrane region" description="Helical" evidence="6">
    <location>
        <begin position="60"/>
        <end position="89"/>
    </location>
</feature>
<evidence type="ECO:0000256" key="3">
    <source>
        <dbReference type="ARBA" id="ARBA00022692"/>
    </source>
</evidence>
<dbReference type="AlphaFoldDB" id="A0AA49Q696"/>
<dbReference type="EMBL" id="CP130612">
    <property type="protein sequence ID" value="WKW10873.1"/>
    <property type="molecule type" value="Genomic_DNA"/>
</dbReference>
<evidence type="ECO:0000256" key="1">
    <source>
        <dbReference type="ARBA" id="ARBA00004651"/>
    </source>
</evidence>
<dbReference type="InterPro" id="IPR032816">
    <property type="entry name" value="VTT_dom"/>
</dbReference>
<gene>
    <name evidence="8" type="ORF">Strain138_000105</name>
    <name evidence="9" type="ORF">Strain318_000105</name>
</gene>
<feature type="domain" description="VTT" evidence="7">
    <location>
        <begin position="78"/>
        <end position="191"/>
    </location>
</feature>
<feature type="transmembrane region" description="Helical" evidence="6">
    <location>
        <begin position="96"/>
        <end position="116"/>
    </location>
</feature>
<feature type="transmembrane region" description="Helical" evidence="6">
    <location>
        <begin position="146"/>
        <end position="165"/>
    </location>
</feature>
<dbReference type="PANTHER" id="PTHR12677">
    <property type="entry name" value="GOLGI APPARATUS MEMBRANE PROTEIN TVP38-RELATED"/>
    <property type="match status" value="1"/>
</dbReference>
<keyword evidence="2 6" id="KW-1003">Cell membrane</keyword>
<evidence type="ECO:0000256" key="6">
    <source>
        <dbReference type="RuleBase" id="RU366058"/>
    </source>
</evidence>
<dbReference type="Pfam" id="PF09335">
    <property type="entry name" value="VTT_dom"/>
    <property type="match status" value="1"/>
</dbReference>
<dbReference type="InterPro" id="IPR015414">
    <property type="entry name" value="TMEM64"/>
</dbReference>
<proteinExistence type="inferred from homology"/>
<comment type="subcellular location">
    <subcellularLocation>
        <location evidence="1 6">Cell membrane</location>
        <topology evidence="1 6">Multi-pass membrane protein</topology>
    </subcellularLocation>
</comment>
<sequence length="226" mass="24198">MHRLRLTVERLRPLATRALLLVLLVGGLIALGRSDALHAELLDVLEAAKRVIAAHPVGGPLAFIGLSALSAMLGFVSSAVLVPAAVYAWGATLTALMLWIGWTLGGLTAWTLAALFGRPVLRWIVASETLRRYQHLLDKRPRFSSVLLFQLALPSEIPGYLLGLARYPLPRYLAALMLAELPYAVGTVLLGVGFVQRDTATLLAVCLVGAVALAIIAQALRKRNGA</sequence>
<name>A0AA49Q696_9BACT</name>
<keyword evidence="3 6" id="KW-0812">Transmembrane</keyword>
<feature type="transmembrane region" description="Helical" evidence="6">
    <location>
        <begin position="200"/>
        <end position="220"/>
    </location>
</feature>
<accession>A0AA49Q696</accession>
<evidence type="ECO:0000259" key="7">
    <source>
        <dbReference type="Pfam" id="PF09335"/>
    </source>
</evidence>
<dbReference type="EMBL" id="CP130613">
    <property type="protein sequence ID" value="WKW13782.1"/>
    <property type="molecule type" value="Genomic_DNA"/>
</dbReference>